<accession>A0A267FZV5</accession>
<feature type="region of interest" description="Disordered" evidence="1">
    <location>
        <begin position="814"/>
        <end position="849"/>
    </location>
</feature>
<comment type="caution">
    <text evidence="3">The sequence shown here is derived from an EMBL/GenBank/DDBJ whole genome shotgun (WGS) entry which is preliminary data.</text>
</comment>
<feature type="compositionally biased region" description="Acidic residues" evidence="1">
    <location>
        <begin position="679"/>
        <end position="693"/>
    </location>
</feature>
<dbReference type="Pfam" id="PF00069">
    <property type="entry name" value="Pkinase"/>
    <property type="match status" value="1"/>
</dbReference>
<feature type="compositionally biased region" description="Acidic residues" evidence="1">
    <location>
        <begin position="76"/>
        <end position="100"/>
    </location>
</feature>
<feature type="compositionally biased region" description="Polar residues" evidence="1">
    <location>
        <begin position="1"/>
        <end position="29"/>
    </location>
</feature>
<dbReference type="EMBL" id="NIVC01000639">
    <property type="protein sequence ID" value="PAA79360.1"/>
    <property type="molecule type" value="Genomic_DNA"/>
</dbReference>
<organism evidence="3 4">
    <name type="scientific">Macrostomum lignano</name>
    <dbReference type="NCBI Taxonomy" id="282301"/>
    <lineage>
        <taxon>Eukaryota</taxon>
        <taxon>Metazoa</taxon>
        <taxon>Spiralia</taxon>
        <taxon>Lophotrochozoa</taxon>
        <taxon>Platyhelminthes</taxon>
        <taxon>Rhabditophora</taxon>
        <taxon>Macrostomorpha</taxon>
        <taxon>Macrostomida</taxon>
        <taxon>Macrostomidae</taxon>
        <taxon>Macrostomum</taxon>
    </lineage>
</organism>
<feature type="domain" description="Protein kinase" evidence="2">
    <location>
        <begin position="114"/>
        <end position="368"/>
    </location>
</feature>
<dbReference type="InterPro" id="IPR050588">
    <property type="entry name" value="WNK_Ser-Thr_kinase"/>
</dbReference>
<dbReference type="Gene3D" id="3.30.200.20">
    <property type="entry name" value="Phosphorylase Kinase, domain 1"/>
    <property type="match status" value="1"/>
</dbReference>
<feature type="region of interest" description="Disordered" evidence="1">
    <location>
        <begin position="678"/>
        <end position="699"/>
    </location>
</feature>
<dbReference type="InterPro" id="IPR000719">
    <property type="entry name" value="Prot_kinase_dom"/>
</dbReference>
<sequence length="849" mass="92277">TAMTDPADSSSQQRQLKSTASQSVGTSGYSDAPPAEPLKASSSTQARPEAEAAAELPAGSEPPPADSGGGQQQPADAEDDDDEDDDQRDDEDEEEEEEDKIIERSHNERWAKRNNRLPRHAPGVTGSYLAIDQRVGKDVIWNEIILKEEQVSEALRHRFTNTMKRLNRKHHPNMVRYLDYWITELEDRGAKLVLITERTEEGTLKQFMSNTTRSRAIWQRCMANLLSVLKFFLELGLTHGNLTSETIHYQQKSGNLKVGTMAMDDLLNPKANRDRSKFVTVKHYLAPEYADAACKITPAVDIYALGVIALELAVWERKDDLIPNSEDRIEAMLRKVSSPVTKDFIKGCLHTDPGQRHTWWHLYRHPAVFVVPKLDVFAARAYIGHLPPNLDHKAMREQLDQMLERFENDTVMVEMRRAGQVRERLYKDLICHTLNCKFLEDVKNGFHPIFGFGDRDEVHMLDGKPHLKRPKDPARTLSDAVYCRCSEASDYTSLASATTAASSGQGGVDSVAGGFEVSGGCVLVSSSGQPIMSGGISLAGGAGAGGIDEAATPATAGGQGMLGNRCATWPGSVAEEDIAQKSAAAVAIVPCLGSGSAAVAEHAGGGGVGCVPVDSGAAGGAMPGAATNGADVTDSAAAASLAAPQAAVASANEVIETAAAAPAVDASASAAAAANAGELIDDEVEDEDEEEAEDGKRSLLDLRELERLHGPPAQDRQESLQFLDTELQYIGLGRWNCHLKVWFDERHILRNVNVQLTEQRYCQPRAIARQFVEDQVCGTQDEEALARRIAFAFLGHPTQNGRVRDYQELCTKLGWAQPPSPQPQPQQQLDTQSSGERTGTSRQASRDYP</sequence>
<dbReference type="PROSITE" id="PS50011">
    <property type="entry name" value="PROTEIN_KINASE_DOM"/>
    <property type="match status" value="1"/>
</dbReference>
<feature type="region of interest" description="Disordered" evidence="1">
    <location>
        <begin position="1"/>
        <end position="107"/>
    </location>
</feature>
<protein>
    <recommendedName>
        <fullName evidence="2">Protein kinase domain-containing protein</fullName>
    </recommendedName>
</protein>
<evidence type="ECO:0000259" key="2">
    <source>
        <dbReference type="PROSITE" id="PS50011"/>
    </source>
</evidence>
<dbReference type="PANTHER" id="PTHR13902">
    <property type="entry name" value="SERINE/THREONINE-PROTEIN KINASE WNK WITH NO LYSINE -RELATED"/>
    <property type="match status" value="1"/>
</dbReference>
<feature type="non-terminal residue" evidence="3">
    <location>
        <position position="849"/>
    </location>
</feature>
<dbReference type="InterPro" id="IPR011009">
    <property type="entry name" value="Kinase-like_dom_sf"/>
</dbReference>
<dbReference type="AlphaFoldDB" id="A0A267FZV5"/>
<evidence type="ECO:0000313" key="3">
    <source>
        <dbReference type="EMBL" id="PAA79360.1"/>
    </source>
</evidence>
<evidence type="ECO:0000313" key="4">
    <source>
        <dbReference type="Proteomes" id="UP000215902"/>
    </source>
</evidence>
<dbReference type="SMART" id="SM00220">
    <property type="entry name" value="S_TKc"/>
    <property type="match status" value="1"/>
</dbReference>
<gene>
    <name evidence="3" type="ORF">BOX15_Mlig025255g1</name>
</gene>
<dbReference type="GO" id="GO:0004672">
    <property type="term" value="F:protein kinase activity"/>
    <property type="evidence" value="ECO:0007669"/>
    <property type="project" value="InterPro"/>
</dbReference>
<dbReference type="OrthoDB" id="1034557at2759"/>
<name>A0A267FZV5_9PLAT</name>
<dbReference type="STRING" id="282301.A0A267FZV5"/>
<feature type="compositionally biased region" description="Polar residues" evidence="1">
    <location>
        <begin position="829"/>
        <end position="843"/>
    </location>
</feature>
<dbReference type="Gene3D" id="1.10.510.10">
    <property type="entry name" value="Transferase(Phosphotransferase) domain 1"/>
    <property type="match status" value="1"/>
</dbReference>
<reference evidence="3 4" key="1">
    <citation type="submission" date="2017-06" db="EMBL/GenBank/DDBJ databases">
        <title>A platform for efficient transgenesis in Macrostomum lignano, a flatworm model organism for stem cell research.</title>
        <authorList>
            <person name="Berezikov E."/>
        </authorList>
    </citation>
    <scope>NUCLEOTIDE SEQUENCE [LARGE SCALE GENOMIC DNA]</scope>
    <source>
        <strain evidence="3">DV1</strain>
        <tissue evidence="3">Whole organism</tissue>
    </source>
</reference>
<dbReference type="GO" id="GO:0005524">
    <property type="term" value="F:ATP binding"/>
    <property type="evidence" value="ECO:0007669"/>
    <property type="project" value="InterPro"/>
</dbReference>
<dbReference type="Proteomes" id="UP000215902">
    <property type="component" value="Unassembled WGS sequence"/>
</dbReference>
<proteinExistence type="predicted"/>
<keyword evidence="4" id="KW-1185">Reference proteome</keyword>
<evidence type="ECO:0000256" key="1">
    <source>
        <dbReference type="SAM" id="MobiDB-lite"/>
    </source>
</evidence>
<dbReference type="SUPFAM" id="SSF56112">
    <property type="entry name" value="Protein kinase-like (PK-like)"/>
    <property type="match status" value="1"/>
</dbReference>
<feature type="non-terminal residue" evidence="3">
    <location>
        <position position="1"/>
    </location>
</feature>